<organism evidence="13 14">
    <name type="scientific">Varanus komodoensis</name>
    <name type="common">Komodo dragon</name>
    <dbReference type="NCBI Taxonomy" id="61221"/>
    <lineage>
        <taxon>Eukaryota</taxon>
        <taxon>Metazoa</taxon>
        <taxon>Chordata</taxon>
        <taxon>Craniata</taxon>
        <taxon>Vertebrata</taxon>
        <taxon>Euteleostomi</taxon>
        <taxon>Lepidosauria</taxon>
        <taxon>Squamata</taxon>
        <taxon>Bifurcata</taxon>
        <taxon>Unidentata</taxon>
        <taxon>Episquamata</taxon>
        <taxon>Toxicofera</taxon>
        <taxon>Anguimorpha</taxon>
        <taxon>Paleoanguimorpha</taxon>
        <taxon>Varanoidea</taxon>
        <taxon>Varanidae</taxon>
        <taxon>Varanus</taxon>
    </lineage>
</organism>
<evidence type="ECO:0000256" key="12">
    <source>
        <dbReference type="SAM" id="MobiDB-lite"/>
    </source>
</evidence>
<dbReference type="GO" id="GO:0051301">
    <property type="term" value="P:cell division"/>
    <property type="evidence" value="ECO:0007669"/>
    <property type="project" value="UniProtKB-KW"/>
</dbReference>
<proteinExistence type="inferred from homology"/>
<evidence type="ECO:0000256" key="10">
    <source>
        <dbReference type="ARBA" id="ARBA00023306"/>
    </source>
</evidence>
<dbReference type="Pfam" id="PF05786">
    <property type="entry name" value="Cnd2"/>
    <property type="match status" value="1"/>
</dbReference>
<accession>A0A8D2ISR2</accession>
<comment type="similarity">
    <text evidence="3 11">Belongs to the CND2 (condensin subunit 2) family.</text>
</comment>
<comment type="function">
    <text evidence="11">Regulatory subunit of the condensin complex, a complex required for conversion of interphase chromatin into mitotic-like condense chromosomes.</text>
</comment>
<evidence type="ECO:0000256" key="8">
    <source>
        <dbReference type="ARBA" id="ARBA00022776"/>
    </source>
</evidence>
<keyword evidence="10 11" id="KW-0131">Cell cycle</keyword>
<evidence type="ECO:0000256" key="4">
    <source>
        <dbReference type="ARBA" id="ARBA00016065"/>
    </source>
</evidence>
<evidence type="ECO:0000313" key="14">
    <source>
        <dbReference type="Proteomes" id="UP000694545"/>
    </source>
</evidence>
<reference evidence="13" key="2">
    <citation type="submission" date="2025-09" db="UniProtKB">
        <authorList>
            <consortium name="Ensembl"/>
        </authorList>
    </citation>
    <scope>IDENTIFICATION</scope>
</reference>
<evidence type="ECO:0000256" key="11">
    <source>
        <dbReference type="PIRNR" id="PIRNR017126"/>
    </source>
</evidence>
<keyword evidence="14" id="KW-1185">Reference proteome</keyword>
<sequence>MNSSTPQSAGSKGNISSDSVFLSPGTRRQPLSASGTPVLENCPGNDDERERKQRRRSRVIELQFSTDSPLSLQSPSNNTAPCNTPRFIADHYSTCIKLSTENKITTKNAFGLHLIDYMTEILKQKDSELTNFKVAAGTLDASAKIYAVRVDAVHADVYRVLGGLGKDSAPAGPVEGQDAGGAATDSERSKKNPSKRKHLYKTIEQTLSNINVSETDRRCEIDPMFQRQATSFDECSSAGVFLSTLHTYSHFSEVLFDSMVTPLASSPTSELPRSSPVKVENLKSILLQCARKRPICPSLAGFLFTQWNSKTHNESVSALLDKFKKSDQAFDINAEADGDEGDYAEGPVEDDFDADTMDRTVAKDLGKFSEKLEALCVSSRKGVISLGEGDVGSMCLHLSMNPSEYSYFSPGTMSLWAGPEHWRFKPHHKHTGTDVEKTARKVFEINFEDEIEFELHFCKTRAATTLAKSTLGNQSKKSSTLPADFHYDPDKLTRLFLKPANRVPKPLQISSSSHDDGVGEYDYNNPNDTSDFCPALQDADSDDDGPMEFVGQGGMFEMTANPARGAASDEGLHGRNVSTYSESNLVAEPQRVNKIDIQYAKTAKAMDMRRLKQAMWCLLTDAPKNQTEEEKAIAGKTTSVPEVSGQKSFSGLTRDLLHRLPSVMARNLSVPLAFACLLHLANEKNLKLAGVEDLSEVLVLQGD</sequence>
<dbReference type="PIRSF" id="PIRSF017126">
    <property type="entry name" value="Condensin_H"/>
    <property type="match status" value="1"/>
</dbReference>
<keyword evidence="6" id="KW-0963">Cytoplasm</keyword>
<keyword evidence="8 11" id="KW-0498">Mitosis</keyword>
<dbReference type="Proteomes" id="UP000694545">
    <property type="component" value="Unplaced"/>
</dbReference>
<feature type="compositionally biased region" description="Polar residues" evidence="12">
    <location>
        <begin position="1"/>
        <end position="20"/>
    </location>
</feature>
<feature type="region of interest" description="Disordered" evidence="12">
    <location>
        <begin position="169"/>
        <end position="196"/>
    </location>
</feature>
<evidence type="ECO:0000256" key="3">
    <source>
        <dbReference type="ARBA" id="ARBA00009471"/>
    </source>
</evidence>
<dbReference type="PANTHER" id="PTHR13108:SF9">
    <property type="entry name" value="CONDENSIN COMPLEX SUBUNIT 2"/>
    <property type="match status" value="1"/>
</dbReference>
<evidence type="ECO:0000256" key="5">
    <source>
        <dbReference type="ARBA" id="ARBA00022454"/>
    </source>
</evidence>
<keyword evidence="9 11" id="KW-0226">DNA condensation</keyword>
<protein>
    <recommendedName>
        <fullName evidence="4 11">Condensin complex subunit 2</fullName>
    </recommendedName>
</protein>
<dbReference type="OMA" id="FRKTCAD"/>
<evidence type="ECO:0000313" key="13">
    <source>
        <dbReference type="Ensembl" id="ENSVKKP00000002008.1"/>
    </source>
</evidence>
<evidence type="ECO:0000256" key="9">
    <source>
        <dbReference type="ARBA" id="ARBA00023067"/>
    </source>
</evidence>
<dbReference type="Ensembl" id="ENSVKKT00000002073.1">
    <property type="protein sequence ID" value="ENSVKKP00000002008.1"/>
    <property type="gene ID" value="ENSVKKG00000001631.1"/>
</dbReference>
<dbReference type="InterPro" id="IPR022816">
    <property type="entry name" value="Condensin_barren_su2"/>
</dbReference>
<dbReference type="PANTHER" id="PTHR13108">
    <property type="entry name" value="CONDENSIN COMPLEX SUBUNIT 2"/>
    <property type="match status" value="1"/>
</dbReference>
<keyword evidence="7 11" id="KW-0132">Cell division</keyword>
<reference evidence="13" key="1">
    <citation type="submission" date="2025-08" db="UniProtKB">
        <authorList>
            <consortium name="Ensembl"/>
        </authorList>
    </citation>
    <scope>IDENTIFICATION</scope>
</reference>
<evidence type="ECO:0000256" key="1">
    <source>
        <dbReference type="ARBA" id="ARBA00004286"/>
    </source>
</evidence>
<feature type="region of interest" description="Disordered" evidence="12">
    <location>
        <begin position="1"/>
        <end position="56"/>
    </location>
</feature>
<comment type="subcellular location">
    <subcellularLocation>
        <location evidence="1">Chromosome</location>
    </subcellularLocation>
    <subcellularLocation>
        <location evidence="2">Cytoplasm</location>
    </subcellularLocation>
</comment>
<evidence type="ECO:0000256" key="6">
    <source>
        <dbReference type="ARBA" id="ARBA00022490"/>
    </source>
</evidence>
<keyword evidence="5" id="KW-0158">Chromosome</keyword>
<evidence type="ECO:0000256" key="7">
    <source>
        <dbReference type="ARBA" id="ARBA00022618"/>
    </source>
</evidence>
<dbReference type="GO" id="GO:0007076">
    <property type="term" value="P:mitotic chromosome condensation"/>
    <property type="evidence" value="ECO:0007669"/>
    <property type="project" value="InterPro"/>
</dbReference>
<evidence type="ECO:0000256" key="2">
    <source>
        <dbReference type="ARBA" id="ARBA00004496"/>
    </source>
</evidence>
<dbReference type="GO" id="GO:0003682">
    <property type="term" value="F:chromatin binding"/>
    <property type="evidence" value="ECO:0007669"/>
    <property type="project" value="TreeGrafter"/>
</dbReference>
<dbReference type="GO" id="GO:0005737">
    <property type="term" value="C:cytoplasm"/>
    <property type="evidence" value="ECO:0007669"/>
    <property type="project" value="UniProtKB-SubCell"/>
</dbReference>
<name>A0A8D2ISR2_VARKO</name>
<dbReference type="AlphaFoldDB" id="A0A8D2ISR2"/>
<dbReference type="GO" id="GO:0000796">
    <property type="term" value="C:condensin complex"/>
    <property type="evidence" value="ECO:0007669"/>
    <property type="project" value="InterPro"/>
</dbReference>